<gene>
    <name evidence="2" type="ORF">DET48_11577</name>
</gene>
<dbReference type="Proteomes" id="UP000248729">
    <property type="component" value="Unassembled WGS sequence"/>
</dbReference>
<comment type="caution">
    <text evidence="2">The sequence shown here is derived from an EMBL/GenBank/DDBJ whole genome shotgun (WGS) entry which is preliminary data.</text>
</comment>
<sequence>MRDTPNTFLSKVVLKGFILVPEADLDAVKQELINHKRLTLQEQGCLVFEVVENAFNPLRFDVYEEFLDKASFEQHQQRVKASYWGEVTRNVERYYEIVE</sequence>
<organism evidence="2 3">
    <name type="scientific">Vibrio diazotrophicus</name>
    <dbReference type="NCBI Taxonomy" id="685"/>
    <lineage>
        <taxon>Bacteria</taxon>
        <taxon>Pseudomonadati</taxon>
        <taxon>Pseudomonadota</taxon>
        <taxon>Gammaproteobacteria</taxon>
        <taxon>Vibrionales</taxon>
        <taxon>Vibrionaceae</taxon>
        <taxon>Vibrio</taxon>
    </lineage>
</organism>
<dbReference type="AlphaFoldDB" id="A0A329E7X0"/>
<evidence type="ECO:0000313" key="2">
    <source>
        <dbReference type="EMBL" id="RAS62146.1"/>
    </source>
</evidence>
<dbReference type="InterPro" id="IPR011008">
    <property type="entry name" value="Dimeric_a/b-barrel"/>
</dbReference>
<evidence type="ECO:0000259" key="1">
    <source>
        <dbReference type="Pfam" id="PF03992"/>
    </source>
</evidence>
<dbReference type="EMBL" id="QLTR01000015">
    <property type="protein sequence ID" value="RAS62146.1"/>
    <property type="molecule type" value="Genomic_DNA"/>
</dbReference>
<keyword evidence="2" id="KW-0560">Oxidoreductase</keyword>
<dbReference type="GO" id="GO:0004497">
    <property type="term" value="F:monooxygenase activity"/>
    <property type="evidence" value="ECO:0007669"/>
    <property type="project" value="UniProtKB-KW"/>
</dbReference>
<keyword evidence="2" id="KW-0503">Monooxygenase</keyword>
<reference evidence="2 3" key="1">
    <citation type="submission" date="2018-06" db="EMBL/GenBank/DDBJ databases">
        <title>Freshwater and sediment microbial communities from various areas in North America, analyzing microbe dynamics in response to fracking.</title>
        <authorList>
            <person name="Lamendella R."/>
        </authorList>
    </citation>
    <scope>NUCLEOTIDE SEQUENCE [LARGE SCALE GENOMIC DNA]</scope>
    <source>
        <strain evidence="2 3">99A</strain>
    </source>
</reference>
<dbReference type="InterPro" id="IPR007138">
    <property type="entry name" value="ABM_dom"/>
</dbReference>
<protein>
    <submittedName>
        <fullName evidence="2">Antibiotic biosynthesis monooxygenase</fullName>
    </submittedName>
</protein>
<dbReference type="Pfam" id="PF03992">
    <property type="entry name" value="ABM"/>
    <property type="match status" value="1"/>
</dbReference>
<proteinExistence type="predicted"/>
<name>A0A329E7X0_VIBDI</name>
<dbReference type="Gene3D" id="3.30.70.100">
    <property type="match status" value="1"/>
</dbReference>
<feature type="domain" description="ABM" evidence="1">
    <location>
        <begin position="17"/>
        <end position="78"/>
    </location>
</feature>
<accession>A0A329E7X0</accession>
<dbReference type="SUPFAM" id="SSF54909">
    <property type="entry name" value="Dimeric alpha+beta barrel"/>
    <property type="match status" value="1"/>
</dbReference>
<evidence type="ECO:0000313" key="3">
    <source>
        <dbReference type="Proteomes" id="UP000248729"/>
    </source>
</evidence>